<evidence type="ECO:0000313" key="3">
    <source>
        <dbReference type="Proteomes" id="UP001219525"/>
    </source>
</evidence>
<evidence type="ECO:0000313" key="2">
    <source>
        <dbReference type="EMBL" id="KAJ7226081.1"/>
    </source>
</evidence>
<gene>
    <name evidence="2" type="ORF">GGX14DRAFT_642749</name>
</gene>
<dbReference type="EMBL" id="JARJCW010000004">
    <property type="protein sequence ID" value="KAJ7226081.1"/>
    <property type="molecule type" value="Genomic_DNA"/>
</dbReference>
<reference evidence="2" key="1">
    <citation type="submission" date="2023-03" db="EMBL/GenBank/DDBJ databases">
        <title>Massive genome expansion in bonnet fungi (Mycena s.s.) driven by repeated elements and novel gene families across ecological guilds.</title>
        <authorList>
            <consortium name="Lawrence Berkeley National Laboratory"/>
            <person name="Harder C.B."/>
            <person name="Miyauchi S."/>
            <person name="Viragh M."/>
            <person name="Kuo A."/>
            <person name="Thoen E."/>
            <person name="Andreopoulos B."/>
            <person name="Lu D."/>
            <person name="Skrede I."/>
            <person name="Drula E."/>
            <person name="Henrissat B."/>
            <person name="Morin E."/>
            <person name="Kohler A."/>
            <person name="Barry K."/>
            <person name="LaButti K."/>
            <person name="Morin E."/>
            <person name="Salamov A."/>
            <person name="Lipzen A."/>
            <person name="Mereny Z."/>
            <person name="Hegedus B."/>
            <person name="Baldrian P."/>
            <person name="Stursova M."/>
            <person name="Weitz H."/>
            <person name="Taylor A."/>
            <person name="Grigoriev I.V."/>
            <person name="Nagy L.G."/>
            <person name="Martin F."/>
            <person name="Kauserud H."/>
        </authorList>
    </citation>
    <scope>NUCLEOTIDE SEQUENCE</scope>
    <source>
        <strain evidence="2">9144</strain>
    </source>
</reference>
<organism evidence="2 3">
    <name type="scientific">Mycena pura</name>
    <dbReference type="NCBI Taxonomy" id="153505"/>
    <lineage>
        <taxon>Eukaryota</taxon>
        <taxon>Fungi</taxon>
        <taxon>Dikarya</taxon>
        <taxon>Basidiomycota</taxon>
        <taxon>Agaricomycotina</taxon>
        <taxon>Agaricomycetes</taxon>
        <taxon>Agaricomycetidae</taxon>
        <taxon>Agaricales</taxon>
        <taxon>Marasmiineae</taxon>
        <taxon>Mycenaceae</taxon>
        <taxon>Mycena</taxon>
    </lineage>
</organism>
<name>A0AAD7E3D5_9AGAR</name>
<comment type="caution">
    <text evidence="2">The sequence shown here is derived from an EMBL/GenBank/DDBJ whole genome shotgun (WGS) entry which is preliminary data.</text>
</comment>
<dbReference type="Pfam" id="PF20415">
    <property type="entry name" value="DUF6699"/>
    <property type="match status" value="1"/>
</dbReference>
<sequence>MPGKVTKHVRFAEDVDVLPTPSPTFSVASLPSSCGPLTPPPDMPVTSYLSTPVNVGGVPVAIHPVLAFAGTMFPPHLAFNVTLPAENVRPMDLRVLHEDATSPRLHSLVLVHPRLSYRAWQITITPAEGKYVRVCDVLEGIYKSLRQQATAADYESLPSRDAQKEATAAFTRRWMQMPDSEMAALERSKGLKRVDFLGTSTFGGLSQSPHGPNYWDLLLL</sequence>
<dbReference type="Proteomes" id="UP001219525">
    <property type="component" value="Unassembled WGS sequence"/>
</dbReference>
<feature type="domain" description="DUF6699" evidence="1">
    <location>
        <begin position="79"/>
        <end position="209"/>
    </location>
</feature>
<keyword evidence="3" id="KW-1185">Reference proteome</keyword>
<protein>
    <recommendedName>
        <fullName evidence="1">DUF6699 domain-containing protein</fullName>
    </recommendedName>
</protein>
<proteinExistence type="predicted"/>
<dbReference type="AlphaFoldDB" id="A0AAD7E3D5"/>
<dbReference type="InterPro" id="IPR046522">
    <property type="entry name" value="DUF6699"/>
</dbReference>
<accession>A0AAD7E3D5</accession>
<evidence type="ECO:0000259" key="1">
    <source>
        <dbReference type="Pfam" id="PF20415"/>
    </source>
</evidence>